<dbReference type="EMBL" id="VFIP01000011">
    <property type="protein sequence ID" value="TWR96464.1"/>
    <property type="molecule type" value="Genomic_DNA"/>
</dbReference>
<dbReference type="Proteomes" id="UP000317901">
    <property type="component" value="Unassembled WGS sequence"/>
</dbReference>
<reference evidence="6 7" key="1">
    <citation type="submission" date="2019-06" db="EMBL/GenBank/DDBJ databases">
        <title>Pseudomonas bimorpha sp. nov. isolated from bovine raw milk and skim milk concentrate.</title>
        <authorList>
            <person name="Hofmann K."/>
            <person name="Huptas C."/>
            <person name="Doll E."/>
            <person name="Scherer S."/>
            <person name="Wenning M."/>
        </authorList>
    </citation>
    <scope>NUCLEOTIDE SEQUENCE [LARGE SCALE GENOMIC DNA]</scope>
    <source>
        <strain evidence="6 7">DSM 108990</strain>
    </source>
</reference>
<dbReference type="InterPro" id="IPR015424">
    <property type="entry name" value="PyrdxlP-dep_Trfase"/>
</dbReference>
<dbReference type="CDD" id="cd00614">
    <property type="entry name" value="CGS_like"/>
    <property type="match status" value="1"/>
</dbReference>
<dbReference type="InterPro" id="IPR015421">
    <property type="entry name" value="PyrdxlP-dep_Trfase_major"/>
</dbReference>
<dbReference type="GO" id="GO:0019346">
    <property type="term" value="P:transsulfuration"/>
    <property type="evidence" value="ECO:0007669"/>
    <property type="project" value="InterPro"/>
</dbReference>
<proteinExistence type="inferred from homology"/>
<dbReference type="Pfam" id="PF01053">
    <property type="entry name" value="Cys_Met_Meta_PP"/>
    <property type="match status" value="1"/>
</dbReference>
<dbReference type="SUPFAM" id="SSF53383">
    <property type="entry name" value="PLP-dependent transferases"/>
    <property type="match status" value="1"/>
</dbReference>
<organism evidence="6 7">
    <name type="scientific">Pseudomonas saxonica</name>
    <dbReference type="NCBI Taxonomy" id="2600598"/>
    <lineage>
        <taxon>Bacteria</taxon>
        <taxon>Pseudomonadati</taxon>
        <taxon>Pseudomonadota</taxon>
        <taxon>Gammaproteobacteria</taxon>
        <taxon>Pseudomonadales</taxon>
        <taxon>Pseudomonadaceae</taxon>
        <taxon>Pseudomonas</taxon>
    </lineage>
</organism>
<dbReference type="PANTHER" id="PTHR11808">
    <property type="entry name" value="TRANS-SULFURATION ENZYME FAMILY MEMBER"/>
    <property type="match status" value="1"/>
</dbReference>
<evidence type="ECO:0000313" key="6">
    <source>
        <dbReference type="EMBL" id="TWR96464.1"/>
    </source>
</evidence>
<dbReference type="OrthoDB" id="9805807at2"/>
<dbReference type="PIRSF" id="PIRSF001434">
    <property type="entry name" value="CGS"/>
    <property type="match status" value="1"/>
</dbReference>
<dbReference type="GO" id="GO:0004123">
    <property type="term" value="F:cystathionine gamma-lyase activity"/>
    <property type="evidence" value="ECO:0007669"/>
    <property type="project" value="TreeGrafter"/>
</dbReference>
<dbReference type="Gene3D" id="3.90.1150.10">
    <property type="entry name" value="Aspartate Aminotransferase, domain 1"/>
    <property type="match status" value="1"/>
</dbReference>
<dbReference type="FunFam" id="3.40.640.10:FF:000009">
    <property type="entry name" value="Cystathionine gamma-synthase homolog"/>
    <property type="match status" value="1"/>
</dbReference>
<evidence type="ECO:0000313" key="7">
    <source>
        <dbReference type="Proteomes" id="UP000317901"/>
    </source>
</evidence>
<dbReference type="InterPro" id="IPR015422">
    <property type="entry name" value="PyrdxlP-dep_Trfase_small"/>
</dbReference>
<evidence type="ECO:0000256" key="2">
    <source>
        <dbReference type="ARBA" id="ARBA00009077"/>
    </source>
</evidence>
<dbReference type="InterPro" id="IPR000277">
    <property type="entry name" value="Cys/Met-Metab_PyrdxlP-dep_enz"/>
</dbReference>
<dbReference type="PANTHER" id="PTHR11808:SF15">
    <property type="entry name" value="CYSTATHIONINE GAMMA-LYASE"/>
    <property type="match status" value="1"/>
</dbReference>
<keyword evidence="6" id="KW-0808">Transferase</keyword>
<sequence length="392" mass="41928">MSLDDKTAAPRAFATRVIHAGQVPDPSTGALMPPIYANSTYLQQSPGVHKGLDYGRSHNPTRFALERCVADLEAGTQAFAFASGLAAISTVLELLDAGSHVVCGNDLYGGTFRLFDKVRQRSAGHRFSFVDMTDLATFQASLCDDTRMVWVETPSNPLLTLTDLAAVAGICRARGILCVADNTFASPWVQRPLELGVDIVVHSTTKYLNGHSDVIGGIAIVGSNPELAERLGFLQNSVGAIAGPFDAFLTLRGVKTLALRMERHCSNSLALAQWLQNQPQVARVHYPGLSSHPQHALACRQMHGFGGMISVELNTDLAGAKRFLESVRIFALAESLGGVESLIEHPAIMTHASIPAQTRAQLGIGDGLVRLSVGVEAVEDLRADLAQALSRI</sequence>
<comment type="caution">
    <text evidence="6">The sequence shown here is derived from an EMBL/GenBank/DDBJ whole genome shotgun (WGS) entry which is preliminary data.</text>
</comment>
<protein>
    <submittedName>
        <fullName evidence="6">PLP-dependent transferase</fullName>
    </submittedName>
</protein>
<dbReference type="GO" id="GO:0005737">
    <property type="term" value="C:cytoplasm"/>
    <property type="evidence" value="ECO:0007669"/>
    <property type="project" value="TreeGrafter"/>
</dbReference>
<evidence type="ECO:0000256" key="4">
    <source>
        <dbReference type="PIRSR" id="PIRSR001434-2"/>
    </source>
</evidence>
<dbReference type="RefSeq" id="WP_146425746.1">
    <property type="nucleotide sequence ID" value="NZ_CP142033.1"/>
</dbReference>
<name>A0A5C5PZB7_9PSED</name>
<evidence type="ECO:0000256" key="3">
    <source>
        <dbReference type="ARBA" id="ARBA00022898"/>
    </source>
</evidence>
<gene>
    <name evidence="6" type="ORF">FJD37_07765</name>
</gene>
<dbReference type="PROSITE" id="PS00868">
    <property type="entry name" value="CYS_MET_METAB_PP"/>
    <property type="match status" value="1"/>
</dbReference>
<feature type="modified residue" description="N6-(pyridoxal phosphate)lysine" evidence="4">
    <location>
        <position position="206"/>
    </location>
</feature>
<dbReference type="InterPro" id="IPR054542">
    <property type="entry name" value="Cys_met_metab_PP"/>
</dbReference>
<dbReference type="GO" id="GO:0019343">
    <property type="term" value="P:cysteine biosynthetic process via cystathionine"/>
    <property type="evidence" value="ECO:0007669"/>
    <property type="project" value="TreeGrafter"/>
</dbReference>
<evidence type="ECO:0000256" key="1">
    <source>
        <dbReference type="ARBA" id="ARBA00001933"/>
    </source>
</evidence>
<comment type="similarity">
    <text evidence="2 5">Belongs to the trans-sulfuration enzymes family.</text>
</comment>
<dbReference type="Gene3D" id="3.40.640.10">
    <property type="entry name" value="Type I PLP-dependent aspartate aminotransferase-like (Major domain)"/>
    <property type="match status" value="1"/>
</dbReference>
<dbReference type="AlphaFoldDB" id="A0A5C5PZB7"/>
<dbReference type="GO" id="GO:0003962">
    <property type="term" value="F:cystathionine gamma-synthase activity"/>
    <property type="evidence" value="ECO:0007669"/>
    <property type="project" value="TreeGrafter"/>
</dbReference>
<comment type="cofactor">
    <cofactor evidence="1 5">
        <name>pyridoxal 5'-phosphate</name>
        <dbReference type="ChEBI" id="CHEBI:597326"/>
    </cofactor>
</comment>
<dbReference type="GO" id="GO:0030170">
    <property type="term" value="F:pyridoxal phosphate binding"/>
    <property type="evidence" value="ECO:0007669"/>
    <property type="project" value="InterPro"/>
</dbReference>
<dbReference type="FunFam" id="3.90.1150.10:FF:000008">
    <property type="entry name" value="Cystathionine gamma-synthase"/>
    <property type="match status" value="1"/>
</dbReference>
<keyword evidence="3 4" id="KW-0663">Pyridoxal phosphate</keyword>
<accession>A0A5C5PZB7</accession>
<evidence type="ECO:0000256" key="5">
    <source>
        <dbReference type="RuleBase" id="RU362118"/>
    </source>
</evidence>